<dbReference type="GO" id="GO:0004930">
    <property type="term" value="F:G protein-coupled receptor activity"/>
    <property type="evidence" value="ECO:0007669"/>
    <property type="project" value="UniProtKB-KW"/>
</dbReference>
<evidence type="ECO:0000313" key="12">
    <source>
        <dbReference type="EMBL" id="PVD27745.1"/>
    </source>
</evidence>
<dbReference type="AlphaFoldDB" id="A0A2T7P2T9"/>
<sequence>MMTTSEQSFKKSISATDNLSEIKVQPGSAIASSSTSPAEKCGTSSADNIGQDCEDAMSRSHDLQDAKRNRHKRALLTRTTVMMFVLTVATLVCYVPYIAMTSQWLNLHFIARLFPVINSVINPFIYSFCNSKFRQECRRFLMKAQRGHEMSHENSTDAVNWTEEEKNEQLDELSREAFRMLLPIFILCVLLMTIGIPGNILVFLVYLLQFQPSTARFFIKAMAICDLFTNTIAIPAMIWKISHLYRPCHSISCESISVATTFPIMMSSSLLICVAFDRWRRVCLPLEWQLTTFHAKLMLFATIPVTCIFVVPLTYLRGDRTFNTKIAGLQGTICDFTTDHHKHVYGILLLVYVLTLMLLLGLAYSSICLRLYQQDREFQKRLSVTTNDPCVNKDRISEDSYLKNDSTVQQNSMTSDSFMMGHFRVMRHKHQDQSMYGNYANDSQQNPTIDMQCNPPLLEIVTESKSVTHTEPLDVEKSKQPLALEASITQQQNVMVGSFPSSQNLPSTTPCPTPPRIRISSSTDPSFSGSTANHAEAVMPSPSLLNEPIFRKESSSVDTRQPNVLEVASTKKPEAPMSSLSPITTPTECLSGQPHLSLSVPEGLDRVFTDEKDAGLDRPLVPAVSSTSQPANVSLCDNPTENIVAPQTNTLLDSKPQSVIPLKHGHSDVTPLPVTEKDDGDIKGPRKLSLQDTGVEACDDSSLCIRCLLRIS</sequence>
<evidence type="ECO:0000256" key="6">
    <source>
        <dbReference type="ARBA" id="ARBA00023170"/>
    </source>
</evidence>
<evidence type="ECO:0000256" key="5">
    <source>
        <dbReference type="ARBA" id="ARBA00023136"/>
    </source>
</evidence>
<feature type="region of interest" description="Disordered" evidence="9">
    <location>
        <begin position="26"/>
        <end position="45"/>
    </location>
</feature>
<keyword evidence="7 8" id="KW-0807">Transducer</keyword>
<feature type="transmembrane region" description="Helical" evidence="10">
    <location>
        <begin position="297"/>
        <end position="315"/>
    </location>
</feature>
<name>A0A2T7P2T9_POMCA</name>
<comment type="similarity">
    <text evidence="8">Belongs to the G-protein coupled receptor 1 family.</text>
</comment>
<feature type="domain" description="G-protein coupled receptors family 1 profile" evidence="11">
    <location>
        <begin position="198"/>
        <end position="385"/>
    </location>
</feature>
<evidence type="ECO:0000256" key="4">
    <source>
        <dbReference type="ARBA" id="ARBA00023040"/>
    </source>
</evidence>
<dbReference type="InterPro" id="IPR000276">
    <property type="entry name" value="GPCR_Rhodpsn"/>
</dbReference>
<dbReference type="PROSITE" id="PS00237">
    <property type="entry name" value="G_PROTEIN_RECEP_F1_1"/>
    <property type="match status" value="1"/>
</dbReference>
<feature type="compositionally biased region" description="Polar residues" evidence="9">
    <location>
        <begin position="30"/>
        <end position="45"/>
    </location>
</feature>
<feature type="transmembrane region" description="Helical" evidence="10">
    <location>
        <begin position="256"/>
        <end position="276"/>
    </location>
</feature>
<evidence type="ECO:0000256" key="7">
    <source>
        <dbReference type="ARBA" id="ARBA00023224"/>
    </source>
</evidence>
<evidence type="ECO:0000256" key="3">
    <source>
        <dbReference type="ARBA" id="ARBA00022989"/>
    </source>
</evidence>
<gene>
    <name evidence="12" type="ORF">C0Q70_12917</name>
</gene>
<evidence type="ECO:0000256" key="8">
    <source>
        <dbReference type="RuleBase" id="RU000688"/>
    </source>
</evidence>
<dbReference type="PROSITE" id="PS50262">
    <property type="entry name" value="G_PROTEIN_RECEP_F1_2"/>
    <property type="match status" value="1"/>
</dbReference>
<feature type="transmembrane region" description="Helical" evidence="10">
    <location>
        <begin position="75"/>
        <end position="97"/>
    </location>
</feature>
<feature type="transmembrane region" description="Helical" evidence="10">
    <location>
        <begin position="109"/>
        <end position="129"/>
    </location>
</feature>
<dbReference type="Gene3D" id="1.20.1070.10">
    <property type="entry name" value="Rhodopsin 7-helix transmembrane proteins"/>
    <property type="match status" value="2"/>
</dbReference>
<protein>
    <recommendedName>
        <fullName evidence="11">G-protein coupled receptors family 1 profile domain-containing protein</fullName>
    </recommendedName>
</protein>
<organism evidence="12 13">
    <name type="scientific">Pomacea canaliculata</name>
    <name type="common">Golden apple snail</name>
    <dbReference type="NCBI Taxonomy" id="400727"/>
    <lineage>
        <taxon>Eukaryota</taxon>
        <taxon>Metazoa</taxon>
        <taxon>Spiralia</taxon>
        <taxon>Lophotrochozoa</taxon>
        <taxon>Mollusca</taxon>
        <taxon>Gastropoda</taxon>
        <taxon>Caenogastropoda</taxon>
        <taxon>Architaenioglossa</taxon>
        <taxon>Ampullarioidea</taxon>
        <taxon>Ampullariidae</taxon>
        <taxon>Pomacea</taxon>
    </lineage>
</organism>
<dbReference type="OrthoDB" id="6082926at2759"/>
<evidence type="ECO:0000256" key="2">
    <source>
        <dbReference type="ARBA" id="ARBA00022692"/>
    </source>
</evidence>
<keyword evidence="2 8" id="KW-0812">Transmembrane</keyword>
<dbReference type="EMBL" id="PZQS01000007">
    <property type="protein sequence ID" value="PVD27745.1"/>
    <property type="molecule type" value="Genomic_DNA"/>
</dbReference>
<feature type="transmembrane region" description="Helical" evidence="10">
    <location>
        <begin position="345"/>
        <end position="372"/>
    </location>
</feature>
<accession>A0A2T7P2T9</accession>
<keyword evidence="5 10" id="KW-0472">Membrane</keyword>
<dbReference type="Pfam" id="PF00001">
    <property type="entry name" value="7tm_1"/>
    <property type="match status" value="1"/>
</dbReference>
<dbReference type="SUPFAM" id="SSF81321">
    <property type="entry name" value="Family A G protein-coupled receptor-like"/>
    <property type="match status" value="2"/>
</dbReference>
<keyword evidence="13" id="KW-1185">Reference proteome</keyword>
<keyword evidence="4 8" id="KW-0297">G-protein coupled receptor</keyword>
<keyword evidence="6 8" id="KW-0675">Receptor</keyword>
<dbReference type="InterPro" id="IPR017452">
    <property type="entry name" value="GPCR_Rhodpsn_7TM"/>
</dbReference>
<feature type="transmembrane region" description="Helical" evidence="10">
    <location>
        <begin position="184"/>
        <end position="208"/>
    </location>
</feature>
<proteinExistence type="inferred from homology"/>
<dbReference type="PRINTS" id="PR00237">
    <property type="entry name" value="GPCRRHODOPSN"/>
</dbReference>
<dbReference type="GO" id="GO:0016020">
    <property type="term" value="C:membrane"/>
    <property type="evidence" value="ECO:0007669"/>
    <property type="project" value="UniProtKB-SubCell"/>
</dbReference>
<dbReference type="CDD" id="cd00637">
    <property type="entry name" value="7tm_classA_rhodopsin-like"/>
    <property type="match status" value="2"/>
</dbReference>
<evidence type="ECO:0000256" key="10">
    <source>
        <dbReference type="SAM" id="Phobius"/>
    </source>
</evidence>
<keyword evidence="3 10" id="KW-1133">Transmembrane helix</keyword>
<evidence type="ECO:0000256" key="1">
    <source>
        <dbReference type="ARBA" id="ARBA00004141"/>
    </source>
</evidence>
<evidence type="ECO:0000256" key="9">
    <source>
        <dbReference type="SAM" id="MobiDB-lite"/>
    </source>
</evidence>
<reference evidence="12 13" key="1">
    <citation type="submission" date="2018-04" db="EMBL/GenBank/DDBJ databases">
        <title>The genome of golden apple snail Pomacea canaliculata provides insight into stress tolerance and invasive adaptation.</title>
        <authorList>
            <person name="Liu C."/>
            <person name="Liu B."/>
            <person name="Ren Y."/>
            <person name="Zhang Y."/>
            <person name="Wang H."/>
            <person name="Li S."/>
            <person name="Jiang F."/>
            <person name="Yin L."/>
            <person name="Zhang G."/>
            <person name="Qian W."/>
            <person name="Fan W."/>
        </authorList>
    </citation>
    <scope>NUCLEOTIDE SEQUENCE [LARGE SCALE GENOMIC DNA]</scope>
    <source>
        <strain evidence="12">SZHN2017</strain>
        <tissue evidence="12">Muscle</tissue>
    </source>
</reference>
<evidence type="ECO:0000259" key="11">
    <source>
        <dbReference type="PROSITE" id="PS50262"/>
    </source>
</evidence>
<dbReference type="Proteomes" id="UP000245119">
    <property type="component" value="Linkage Group LG7"/>
</dbReference>
<feature type="region of interest" description="Disordered" evidence="9">
    <location>
        <begin position="663"/>
        <end position="683"/>
    </location>
</feature>
<comment type="subcellular location">
    <subcellularLocation>
        <location evidence="1">Membrane</location>
        <topology evidence="1">Multi-pass membrane protein</topology>
    </subcellularLocation>
</comment>
<dbReference type="PANTHER" id="PTHR24238">
    <property type="entry name" value="G-PROTEIN COUPLED RECEPTOR"/>
    <property type="match status" value="1"/>
</dbReference>
<comment type="caution">
    <text evidence="12">The sequence shown here is derived from an EMBL/GenBank/DDBJ whole genome shotgun (WGS) entry which is preliminary data.</text>
</comment>
<evidence type="ECO:0000313" key="13">
    <source>
        <dbReference type="Proteomes" id="UP000245119"/>
    </source>
</evidence>